<dbReference type="EC" id="2.7.1.71" evidence="5"/>
<comment type="subcellular location">
    <subcellularLocation>
        <location evidence="2">Plastid</location>
        <location evidence="2">Chloroplast</location>
    </subcellularLocation>
</comment>
<evidence type="ECO:0000256" key="7">
    <source>
        <dbReference type="ARBA" id="ARBA00022679"/>
    </source>
</evidence>
<proteinExistence type="inferred from homology"/>
<dbReference type="GO" id="GO:0009073">
    <property type="term" value="P:aromatic amino acid family biosynthetic process"/>
    <property type="evidence" value="ECO:0007669"/>
    <property type="project" value="UniProtKB-KW"/>
</dbReference>
<dbReference type="InterPro" id="IPR027417">
    <property type="entry name" value="P-loop_NTPase"/>
</dbReference>
<dbReference type="GO" id="GO:0005524">
    <property type="term" value="F:ATP binding"/>
    <property type="evidence" value="ECO:0007669"/>
    <property type="project" value="UniProtKB-KW"/>
</dbReference>
<dbReference type="GO" id="GO:0004765">
    <property type="term" value="F:shikimate kinase activity"/>
    <property type="evidence" value="ECO:0007669"/>
    <property type="project" value="UniProtKB-EC"/>
</dbReference>
<evidence type="ECO:0000256" key="10">
    <source>
        <dbReference type="ARBA" id="ARBA00022840"/>
    </source>
</evidence>
<dbReference type="Pfam" id="PF01202">
    <property type="entry name" value="SKI"/>
    <property type="match status" value="1"/>
</dbReference>
<evidence type="ECO:0000256" key="12">
    <source>
        <dbReference type="ARBA" id="ARBA00048567"/>
    </source>
</evidence>
<dbReference type="InterPro" id="IPR000623">
    <property type="entry name" value="Shikimate_kinase/TSH1"/>
</dbReference>
<dbReference type="PANTHER" id="PTHR21087:SF16">
    <property type="entry name" value="SHIKIMATE KINASE 1, CHLOROPLASTIC"/>
    <property type="match status" value="1"/>
</dbReference>
<comment type="pathway">
    <text evidence="3">Metabolic intermediate biosynthesis; chorismate biosynthesis; chorismate from D-erythrose 4-phosphate and phosphoenolpyruvate: step 5/7.</text>
</comment>
<dbReference type="EMBL" id="JARBHA010000020">
    <property type="protein sequence ID" value="KAJ9670869.1"/>
    <property type="molecule type" value="Genomic_DNA"/>
</dbReference>
<dbReference type="FunFam" id="3.40.50.300:FF:001033">
    <property type="entry name" value="Shikimate kinase 2, chloroplastic"/>
    <property type="match status" value="1"/>
</dbReference>
<evidence type="ECO:0000256" key="9">
    <source>
        <dbReference type="ARBA" id="ARBA00022777"/>
    </source>
</evidence>
<accession>A0AA39D4Y0</accession>
<evidence type="ECO:0000256" key="2">
    <source>
        <dbReference type="ARBA" id="ARBA00004229"/>
    </source>
</evidence>
<evidence type="ECO:0000313" key="13">
    <source>
        <dbReference type="EMBL" id="KAJ9670869.1"/>
    </source>
</evidence>
<dbReference type="InterPro" id="IPR023000">
    <property type="entry name" value="Shikimate_kinase_CS"/>
</dbReference>
<reference evidence="13 14" key="1">
    <citation type="journal article" date="2023" name="BMC Biotechnol.">
        <title>Vitis rotundifolia cv Carlos genome sequencing.</title>
        <authorList>
            <person name="Huff M."/>
            <person name="Hulse-Kemp A."/>
            <person name="Scheffler B."/>
            <person name="Youngblood R."/>
            <person name="Simpson S."/>
            <person name="Babiker E."/>
            <person name="Staton M."/>
        </authorList>
    </citation>
    <scope>NUCLEOTIDE SEQUENCE [LARGE SCALE GENOMIC DNA]</scope>
    <source>
        <tissue evidence="13">Leaf</tissue>
    </source>
</reference>
<organism evidence="13 14">
    <name type="scientific">Vitis rotundifolia</name>
    <name type="common">Muscadine grape</name>
    <dbReference type="NCBI Taxonomy" id="103349"/>
    <lineage>
        <taxon>Eukaryota</taxon>
        <taxon>Viridiplantae</taxon>
        <taxon>Streptophyta</taxon>
        <taxon>Embryophyta</taxon>
        <taxon>Tracheophyta</taxon>
        <taxon>Spermatophyta</taxon>
        <taxon>Magnoliopsida</taxon>
        <taxon>eudicotyledons</taxon>
        <taxon>Gunneridae</taxon>
        <taxon>Pentapetalae</taxon>
        <taxon>rosids</taxon>
        <taxon>Vitales</taxon>
        <taxon>Vitaceae</taxon>
        <taxon>Viteae</taxon>
        <taxon>Vitis</taxon>
    </lineage>
</organism>
<evidence type="ECO:0000256" key="1">
    <source>
        <dbReference type="ARBA" id="ARBA00002641"/>
    </source>
</evidence>
<comment type="caution">
    <text evidence="13">The sequence shown here is derived from an EMBL/GenBank/DDBJ whole genome shotgun (WGS) entry which is preliminary data.</text>
</comment>
<evidence type="ECO:0000256" key="5">
    <source>
        <dbReference type="ARBA" id="ARBA00012154"/>
    </source>
</evidence>
<dbReference type="InterPro" id="IPR031322">
    <property type="entry name" value="Shikimate/glucono_kinase"/>
</dbReference>
<comment type="similarity">
    <text evidence="4">Belongs to the shikimate kinase family.</text>
</comment>
<name>A0AA39D4Y0_VITRO</name>
<keyword evidence="14" id="KW-1185">Reference proteome</keyword>
<dbReference type="AlphaFoldDB" id="A0AA39D4Y0"/>
<dbReference type="CDD" id="cd00464">
    <property type="entry name" value="SK"/>
    <property type="match status" value="1"/>
</dbReference>
<evidence type="ECO:0000256" key="8">
    <source>
        <dbReference type="ARBA" id="ARBA00022741"/>
    </source>
</evidence>
<dbReference type="HAMAP" id="MF_00109">
    <property type="entry name" value="Shikimate_kinase"/>
    <property type="match status" value="1"/>
</dbReference>
<keyword evidence="6" id="KW-0028">Amino-acid biosynthesis</keyword>
<evidence type="ECO:0000256" key="3">
    <source>
        <dbReference type="ARBA" id="ARBA00004842"/>
    </source>
</evidence>
<keyword evidence="8" id="KW-0547">Nucleotide-binding</keyword>
<dbReference type="Proteomes" id="UP001168098">
    <property type="component" value="Unassembled WGS sequence"/>
</dbReference>
<dbReference type="GO" id="GO:0008652">
    <property type="term" value="P:amino acid biosynthetic process"/>
    <property type="evidence" value="ECO:0007669"/>
    <property type="project" value="UniProtKB-KW"/>
</dbReference>
<protein>
    <recommendedName>
        <fullName evidence="5">shikimate kinase</fullName>
        <ecNumber evidence="5">2.7.1.71</ecNumber>
    </recommendedName>
</protein>
<comment type="function">
    <text evidence="1">Catalyzes the specific phosphorylation of the 3-hydroxyl group of shikimic acid using ATP as a cosubstrate.</text>
</comment>
<dbReference type="GO" id="GO:0009507">
    <property type="term" value="C:chloroplast"/>
    <property type="evidence" value="ECO:0007669"/>
    <property type="project" value="UniProtKB-SubCell"/>
</dbReference>
<keyword evidence="7" id="KW-0808">Transferase</keyword>
<sequence>MEVKIALKMQFSACIDTDKFARRPSVSLPFSQKLREQHGHPISCHFQPRRTSNWQKHVASEASGSYRNFPAPILESGSFPPSLDEALILKDKSQEILPYIDGRCIYLVGMMGSGKTTIGKILSEVLGYSFCDSDTLVELAVKGTSVAEIFNLYGEGFFRNKETETLQNLSLMRHMVVSTGGGAVVRPINWKYMAKGISVWLDVPLEALARRISAVGTNSRPLLHHDSGDAYNRVSSFSALVLYCYTGCIRQDGSFGLDFMGNQLSLGLFPLLLSTPLQTLTRLSNLWKERGDAYANANARVSLEEIAAKLGHRDVTNLTPTVIAIEALLQIEAFLKGENGMDIATL</sequence>
<gene>
    <name evidence="13" type="ORF">PVL29_027045</name>
</gene>
<comment type="catalytic activity">
    <reaction evidence="12">
        <text>shikimate + ATP = 3-phosphoshikimate + ADP + H(+)</text>
        <dbReference type="Rhea" id="RHEA:13121"/>
        <dbReference type="ChEBI" id="CHEBI:15378"/>
        <dbReference type="ChEBI" id="CHEBI:30616"/>
        <dbReference type="ChEBI" id="CHEBI:36208"/>
        <dbReference type="ChEBI" id="CHEBI:145989"/>
        <dbReference type="ChEBI" id="CHEBI:456216"/>
        <dbReference type="EC" id="2.7.1.71"/>
    </reaction>
</comment>
<keyword evidence="9" id="KW-0418">Kinase</keyword>
<dbReference type="GO" id="GO:0005829">
    <property type="term" value="C:cytosol"/>
    <property type="evidence" value="ECO:0007669"/>
    <property type="project" value="TreeGrafter"/>
</dbReference>
<dbReference type="PRINTS" id="PR01100">
    <property type="entry name" value="SHIKIMTKNASE"/>
</dbReference>
<dbReference type="Gene3D" id="3.40.50.300">
    <property type="entry name" value="P-loop containing nucleotide triphosphate hydrolases"/>
    <property type="match status" value="2"/>
</dbReference>
<evidence type="ECO:0000256" key="6">
    <source>
        <dbReference type="ARBA" id="ARBA00022605"/>
    </source>
</evidence>
<evidence type="ECO:0000256" key="4">
    <source>
        <dbReference type="ARBA" id="ARBA00006997"/>
    </source>
</evidence>
<keyword evidence="10" id="KW-0067">ATP-binding</keyword>
<evidence type="ECO:0000313" key="14">
    <source>
        <dbReference type="Proteomes" id="UP001168098"/>
    </source>
</evidence>
<evidence type="ECO:0000256" key="11">
    <source>
        <dbReference type="ARBA" id="ARBA00023141"/>
    </source>
</evidence>
<keyword evidence="11" id="KW-0057">Aromatic amino acid biosynthesis</keyword>
<dbReference type="SUPFAM" id="SSF52540">
    <property type="entry name" value="P-loop containing nucleoside triphosphate hydrolases"/>
    <property type="match status" value="1"/>
</dbReference>
<dbReference type="PANTHER" id="PTHR21087">
    <property type="entry name" value="SHIKIMATE KINASE"/>
    <property type="match status" value="1"/>
</dbReference>
<dbReference type="PROSITE" id="PS01128">
    <property type="entry name" value="SHIKIMATE_KINASE"/>
    <property type="match status" value="1"/>
</dbReference>